<dbReference type="GO" id="GO:0003682">
    <property type="term" value="F:chromatin binding"/>
    <property type="evidence" value="ECO:0007669"/>
    <property type="project" value="TreeGrafter"/>
</dbReference>
<dbReference type="InterPro" id="IPR016181">
    <property type="entry name" value="Acyl_CoA_acyltransferase"/>
</dbReference>
<sequence length="547" mass="62481">MGEKDSKRAKTTQAQAESLHASEVVGGRGGKGLAVENQGAPGDGGGGGGRQATATVTRRRTETEARAATTSGSGNGGGGGTGKDKDKDMKEDGKKGEPVKRTVLDKNGLEVVLPLEVGSQLMCLWRDKKHHPVKIIERKKVEDHEGKGQQQGDGEVWDDYEYYVHYDEFNRRLDEWVAIDKLDLATLHRKDQSGKSNGKSNGDGKSGRTRTQKRRVDSALEGMHHGAHAVEHDPAQHGEGHEFLGSEAQVQEHEEFTKVKNIQFIELGKYEMETWYFSPFPPEYNNCNRLYFCEFDFSFFRTKKQLQRHMKKVKMLHPPGDEIYRNTYKNKQNKDVTLSFFEVDGNKEKIFCQNLCYLAKLFLDHKTLFYDVDLFLFYILCEVDERGCHPVGYFSKEKHSEEGYNLACILMFPSYQRKGYGKLLINFSYELTKKENKVGTPERPLSDLGAVSYYSYWTYTILNVLKTYKGDCISVKDIADITAIRQQDVISTLQRVNMIQYQKGQHVICAAPELLDRHIKEAGNFRYLVDPCKLIWTKYHLRQDYAR</sequence>
<dbReference type="OrthoDB" id="787137at2759"/>
<dbReference type="InterPro" id="IPR025995">
    <property type="entry name" value="Tudor-knot"/>
</dbReference>
<dbReference type="EC" id="2.3.1.48" evidence="3 12"/>
<feature type="domain" description="MYST-type HAT" evidence="14">
    <location>
        <begin position="257"/>
        <end position="538"/>
    </location>
</feature>
<dbReference type="Gene3D" id="3.30.60.60">
    <property type="entry name" value="N-acetyl transferase-like"/>
    <property type="match status" value="1"/>
</dbReference>
<dbReference type="EMBL" id="CP031053">
    <property type="protein sequence ID" value="QDZ25949.1"/>
    <property type="molecule type" value="Genomic_DNA"/>
</dbReference>
<evidence type="ECO:0000256" key="12">
    <source>
        <dbReference type="RuleBase" id="RU361211"/>
    </source>
</evidence>
<dbReference type="PANTHER" id="PTHR10615">
    <property type="entry name" value="HISTONE ACETYLTRANSFERASE"/>
    <property type="match status" value="1"/>
</dbReference>
<accession>A0A5B8MZM4</accession>
<feature type="compositionally biased region" description="Basic and acidic residues" evidence="13">
    <location>
        <begin position="82"/>
        <end position="101"/>
    </location>
</feature>
<dbReference type="FunFam" id="3.30.60.60:FF:000001">
    <property type="entry name" value="Histone acetyltransferase"/>
    <property type="match status" value="1"/>
</dbReference>
<comment type="similarity">
    <text evidence="2 12">Belongs to the MYST (SAS/MOZ) family.</text>
</comment>
<name>A0A5B8MZM4_9CHLO</name>
<evidence type="ECO:0000256" key="9">
    <source>
        <dbReference type="ARBA" id="ARBA00022990"/>
    </source>
</evidence>
<dbReference type="GO" id="GO:0006357">
    <property type="term" value="P:regulation of transcription by RNA polymerase II"/>
    <property type="evidence" value="ECO:0007669"/>
    <property type="project" value="TreeGrafter"/>
</dbReference>
<feature type="region of interest" description="Disordered" evidence="13">
    <location>
        <begin position="190"/>
        <end position="215"/>
    </location>
</feature>
<dbReference type="GO" id="GO:0000785">
    <property type="term" value="C:chromatin"/>
    <property type="evidence" value="ECO:0007669"/>
    <property type="project" value="TreeGrafter"/>
</dbReference>
<organism evidence="15 16">
    <name type="scientific">Chloropicon primus</name>
    <dbReference type="NCBI Taxonomy" id="1764295"/>
    <lineage>
        <taxon>Eukaryota</taxon>
        <taxon>Viridiplantae</taxon>
        <taxon>Chlorophyta</taxon>
        <taxon>Chloropicophyceae</taxon>
        <taxon>Chloropicales</taxon>
        <taxon>Chloropicaceae</taxon>
        <taxon>Chloropicon</taxon>
    </lineage>
</organism>
<dbReference type="Pfam" id="PF01853">
    <property type="entry name" value="MOZ_SAS"/>
    <property type="match status" value="1"/>
</dbReference>
<evidence type="ECO:0000256" key="4">
    <source>
        <dbReference type="ARBA" id="ARBA00022679"/>
    </source>
</evidence>
<dbReference type="GO" id="GO:0004402">
    <property type="term" value="F:histone acetyltransferase activity"/>
    <property type="evidence" value="ECO:0007669"/>
    <property type="project" value="InterPro"/>
</dbReference>
<feature type="active site" description="Proton donor/acceptor" evidence="11">
    <location>
        <position position="442"/>
    </location>
</feature>
<dbReference type="SUPFAM" id="SSF54160">
    <property type="entry name" value="Chromo domain-like"/>
    <property type="match status" value="1"/>
</dbReference>
<dbReference type="InterPro" id="IPR002717">
    <property type="entry name" value="HAT_MYST-type"/>
</dbReference>
<comment type="subcellular location">
    <subcellularLocation>
        <location evidence="1 12">Nucleus</location>
    </subcellularLocation>
</comment>
<dbReference type="SUPFAM" id="SSF55729">
    <property type="entry name" value="Acyl-CoA N-acyltransferases (Nat)"/>
    <property type="match status" value="1"/>
</dbReference>
<keyword evidence="10 12" id="KW-0539">Nucleus</keyword>
<dbReference type="GO" id="GO:0003712">
    <property type="term" value="F:transcription coregulator activity"/>
    <property type="evidence" value="ECO:0007669"/>
    <property type="project" value="TreeGrafter"/>
</dbReference>
<dbReference type="InterPro" id="IPR040706">
    <property type="entry name" value="Zf-MYST"/>
</dbReference>
<dbReference type="PANTHER" id="PTHR10615:SF161">
    <property type="entry name" value="HISTONE ACETYLTRANSFERASE KAT7"/>
    <property type="match status" value="1"/>
</dbReference>
<evidence type="ECO:0000256" key="2">
    <source>
        <dbReference type="ARBA" id="ARBA00010107"/>
    </source>
</evidence>
<dbReference type="CDD" id="cd04301">
    <property type="entry name" value="NAT_SF"/>
    <property type="match status" value="1"/>
</dbReference>
<keyword evidence="5" id="KW-0479">Metal-binding</keyword>
<keyword evidence="4 15" id="KW-0808">Transferase</keyword>
<dbReference type="InterPro" id="IPR050603">
    <property type="entry name" value="MYST_HAT"/>
</dbReference>
<dbReference type="PROSITE" id="PS51726">
    <property type="entry name" value="MYST_HAT"/>
    <property type="match status" value="1"/>
</dbReference>
<dbReference type="GO" id="GO:0008270">
    <property type="term" value="F:zinc ion binding"/>
    <property type="evidence" value="ECO:0007669"/>
    <property type="project" value="UniProtKB-KW"/>
</dbReference>
<evidence type="ECO:0000259" key="14">
    <source>
        <dbReference type="PROSITE" id="PS51726"/>
    </source>
</evidence>
<keyword evidence="9" id="KW-0007">Acetylation</keyword>
<dbReference type="Proteomes" id="UP000316726">
    <property type="component" value="Chromosome 20"/>
</dbReference>
<dbReference type="Gene3D" id="3.40.630.30">
    <property type="match status" value="1"/>
</dbReference>
<evidence type="ECO:0000256" key="7">
    <source>
        <dbReference type="ARBA" id="ARBA00022833"/>
    </source>
</evidence>
<evidence type="ECO:0000256" key="10">
    <source>
        <dbReference type="ARBA" id="ARBA00023242"/>
    </source>
</evidence>
<gene>
    <name evidence="15" type="ORF">A3770_20p84670</name>
</gene>
<dbReference type="InterPro" id="IPR016197">
    <property type="entry name" value="Chromo-like_dom_sf"/>
</dbReference>
<reference evidence="15 16" key="1">
    <citation type="submission" date="2018-07" db="EMBL/GenBank/DDBJ databases">
        <title>The complete nuclear genome of the prasinophyte Chloropicon primus (CCMP1205).</title>
        <authorList>
            <person name="Pombert J.-F."/>
            <person name="Otis C."/>
            <person name="Turmel M."/>
            <person name="Lemieux C."/>
        </authorList>
    </citation>
    <scope>NUCLEOTIDE SEQUENCE [LARGE SCALE GENOMIC DNA]</scope>
    <source>
        <strain evidence="15 16">CCMP1205</strain>
    </source>
</reference>
<evidence type="ECO:0000256" key="13">
    <source>
        <dbReference type="SAM" id="MobiDB-lite"/>
    </source>
</evidence>
<evidence type="ECO:0000256" key="6">
    <source>
        <dbReference type="ARBA" id="ARBA00022771"/>
    </source>
</evidence>
<evidence type="ECO:0000313" key="16">
    <source>
        <dbReference type="Proteomes" id="UP000316726"/>
    </source>
</evidence>
<dbReference type="Gene3D" id="1.10.10.10">
    <property type="entry name" value="Winged helix-like DNA-binding domain superfamily/Winged helix DNA-binding domain"/>
    <property type="match status" value="1"/>
</dbReference>
<evidence type="ECO:0000256" key="3">
    <source>
        <dbReference type="ARBA" id="ARBA00013184"/>
    </source>
</evidence>
<dbReference type="Pfam" id="PF11717">
    <property type="entry name" value="Tudor-knot"/>
    <property type="match status" value="1"/>
</dbReference>
<comment type="catalytic activity">
    <reaction evidence="12">
        <text>L-lysyl-[protein] + acetyl-CoA = N(6)-acetyl-L-lysyl-[protein] + CoA + H(+)</text>
        <dbReference type="Rhea" id="RHEA:45948"/>
        <dbReference type="Rhea" id="RHEA-COMP:9752"/>
        <dbReference type="Rhea" id="RHEA-COMP:10731"/>
        <dbReference type="ChEBI" id="CHEBI:15378"/>
        <dbReference type="ChEBI" id="CHEBI:29969"/>
        <dbReference type="ChEBI" id="CHEBI:57287"/>
        <dbReference type="ChEBI" id="CHEBI:57288"/>
        <dbReference type="ChEBI" id="CHEBI:61930"/>
        <dbReference type="EC" id="2.3.1.48"/>
    </reaction>
</comment>
<dbReference type="STRING" id="1764295.A0A5B8MZM4"/>
<dbReference type="Gene3D" id="2.30.30.140">
    <property type="match status" value="1"/>
</dbReference>
<feature type="compositionally biased region" description="Gly residues" evidence="13">
    <location>
        <begin position="41"/>
        <end position="50"/>
    </location>
</feature>
<dbReference type="FunFam" id="1.10.10.10:FF:000022">
    <property type="entry name" value="Histone acetyltransferase"/>
    <property type="match status" value="1"/>
</dbReference>
<keyword evidence="6" id="KW-0863">Zinc-finger</keyword>
<protein>
    <recommendedName>
        <fullName evidence="3 12">Histone acetyltransferase</fullName>
        <ecNumber evidence="3 12">2.3.1.48</ecNumber>
    </recommendedName>
</protein>
<dbReference type="InterPro" id="IPR036388">
    <property type="entry name" value="WH-like_DNA-bd_sf"/>
</dbReference>
<evidence type="ECO:0000256" key="11">
    <source>
        <dbReference type="PIRSR" id="PIRSR602717-51"/>
    </source>
</evidence>
<evidence type="ECO:0000256" key="1">
    <source>
        <dbReference type="ARBA" id="ARBA00004123"/>
    </source>
</evidence>
<dbReference type="AlphaFoldDB" id="A0A5B8MZM4"/>
<proteinExistence type="inferred from homology"/>
<keyword evidence="8" id="KW-0156">Chromatin regulator</keyword>
<evidence type="ECO:0000256" key="8">
    <source>
        <dbReference type="ARBA" id="ARBA00022853"/>
    </source>
</evidence>
<dbReference type="Pfam" id="PF17772">
    <property type="entry name" value="zf-MYST"/>
    <property type="match status" value="1"/>
</dbReference>
<keyword evidence="7" id="KW-0862">Zinc</keyword>
<dbReference type="FunFam" id="3.40.630.30:FF:000002">
    <property type="entry name" value="Histone acetyltransferase"/>
    <property type="match status" value="1"/>
</dbReference>
<dbReference type="GO" id="GO:0005634">
    <property type="term" value="C:nucleus"/>
    <property type="evidence" value="ECO:0007669"/>
    <property type="project" value="UniProtKB-SubCell"/>
</dbReference>
<feature type="region of interest" description="Disordered" evidence="13">
    <location>
        <begin position="1"/>
        <end position="101"/>
    </location>
</feature>
<evidence type="ECO:0000313" key="15">
    <source>
        <dbReference type="EMBL" id="QDZ25949.1"/>
    </source>
</evidence>
<evidence type="ECO:0000256" key="5">
    <source>
        <dbReference type="ARBA" id="ARBA00022723"/>
    </source>
</evidence>
<keyword evidence="16" id="KW-1185">Reference proteome</keyword>